<feature type="transmembrane region" description="Helical" evidence="1">
    <location>
        <begin position="20"/>
        <end position="42"/>
    </location>
</feature>
<dbReference type="Pfam" id="PF12732">
    <property type="entry name" value="YtxH"/>
    <property type="match status" value="1"/>
</dbReference>
<accession>X0THJ5</accession>
<evidence type="ECO:0008006" key="3">
    <source>
        <dbReference type="Google" id="ProtNLM"/>
    </source>
</evidence>
<evidence type="ECO:0000313" key="2">
    <source>
        <dbReference type="EMBL" id="GAF87597.1"/>
    </source>
</evidence>
<comment type="caution">
    <text evidence="2">The sequence shown here is derived from an EMBL/GenBank/DDBJ whole genome shotgun (WGS) entry which is preliminary data.</text>
</comment>
<sequence length="97" mass="10819">MNGKNKNRHYYIPKRSGIGFGDVFAITVVAAAVGIIMGLLFAPQSGLKTRNILNKKIVELQDRCRFALLEARVMGEEILEKSIEKAEKVSSKVKNKK</sequence>
<evidence type="ECO:0000256" key="1">
    <source>
        <dbReference type="SAM" id="Phobius"/>
    </source>
</evidence>
<name>X0THJ5_9ZZZZ</name>
<dbReference type="InterPro" id="IPR024623">
    <property type="entry name" value="YtxH"/>
</dbReference>
<proteinExistence type="predicted"/>
<protein>
    <recommendedName>
        <fullName evidence="3">YtxH domain-containing protein</fullName>
    </recommendedName>
</protein>
<keyword evidence="1" id="KW-0812">Transmembrane</keyword>
<dbReference type="EMBL" id="BARS01017804">
    <property type="protein sequence ID" value="GAF87597.1"/>
    <property type="molecule type" value="Genomic_DNA"/>
</dbReference>
<organism evidence="2">
    <name type="scientific">marine sediment metagenome</name>
    <dbReference type="NCBI Taxonomy" id="412755"/>
    <lineage>
        <taxon>unclassified sequences</taxon>
        <taxon>metagenomes</taxon>
        <taxon>ecological metagenomes</taxon>
    </lineage>
</organism>
<gene>
    <name evidence="2" type="ORF">S01H1_29070</name>
</gene>
<keyword evidence="1" id="KW-0472">Membrane</keyword>
<dbReference type="AlphaFoldDB" id="X0THJ5"/>
<keyword evidence="1" id="KW-1133">Transmembrane helix</keyword>
<reference evidence="2" key="1">
    <citation type="journal article" date="2014" name="Front. Microbiol.">
        <title>High frequency of phylogenetically diverse reductive dehalogenase-homologous genes in deep subseafloor sedimentary metagenomes.</title>
        <authorList>
            <person name="Kawai M."/>
            <person name="Futagami T."/>
            <person name="Toyoda A."/>
            <person name="Takaki Y."/>
            <person name="Nishi S."/>
            <person name="Hori S."/>
            <person name="Arai W."/>
            <person name="Tsubouchi T."/>
            <person name="Morono Y."/>
            <person name="Uchiyama I."/>
            <person name="Ito T."/>
            <person name="Fujiyama A."/>
            <person name="Inagaki F."/>
            <person name="Takami H."/>
        </authorList>
    </citation>
    <scope>NUCLEOTIDE SEQUENCE</scope>
    <source>
        <strain evidence="2">Expedition CK06-06</strain>
    </source>
</reference>